<evidence type="ECO:0000256" key="4">
    <source>
        <dbReference type="ARBA" id="ARBA00022475"/>
    </source>
</evidence>
<evidence type="ECO:0000313" key="11">
    <source>
        <dbReference type="EMBL" id="KAF6164512.1"/>
    </source>
</evidence>
<evidence type="ECO:0000256" key="2">
    <source>
        <dbReference type="ARBA" id="ARBA00007651"/>
    </source>
</evidence>
<comment type="subunit">
    <text evidence="3 8">Homodimer and heterodimers.</text>
</comment>
<protein>
    <recommendedName>
        <fullName evidence="8">CASP-like protein</fullName>
    </recommendedName>
</protein>
<evidence type="ECO:0000256" key="6">
    <source>
        <dbReference type="ARBA" id="ARBA00022989"/>
    </source>
</evidence>
<feature type="transmembrane region" description="Helical" evidence="8">
    <location>
        <begin position="124"/>
        <end position="142"/>
    </location>
</feature>
<dbReference type="AlphaFoldDB" id="A0A7J7NC09"/>
<feature type="transmembrane region" description="Helical" evidence="8">
    <location>
        <begin position="77"/>
        <end position="97"/>
    </location>
</feature>
<evidence type="ECO:0000256" key="7">
    <source>
        <dbReference type="ARBA" id="ARBA00023136"/>
    </source>
</evidence>
<dbReference type="PANTHER" id="PTHR33573:SF48">
    <property type="entry name" value="CASP-LIKE PROTEIN 3A1"/>
    <property type="match status" value="1"/>
</dbReference>
<comment type="caution">
    <text evidence="11">The sequence shown here is derived from an EMBL/GenBank/DDBJ whole genome shotgun (WGS) entry which is preliminary data.</text>
</comment>
<keyword evidence="12" id="KW-1185">Reference proteome</keyword>
<dbReference type="EMBL" id="JACGCM010000926">
    <property type="protein sequence ID" value="KAF6164512.1"/>
    <property type="molecule type" value="Genomic_DNA"/>
</dbReference>
<comment type="subcellular location">
    <subcellularLocation>
        <location evidence="1 8">Cell membrane</location>
        <topology evidence="1 8">Multi-pass membrane protein</topology>
    </subcellularLocation>
</comment>
<accession>A0A7J7NC09</accession>
<evidence type="ECO:0000256" key="1">
    <source>
        <dbReference type="ARBA" id="ARBA00004651"/>
    </source>
</evidence>
<organism evidence="11 12">
    <name type="scientific">Kingdonia uniflora</name>
    <dbReference type="NCBI Taxonomy" id="39325"/>
    <lineage>
        <taxon>Eukaryota</taxon>
        <taxon>Viridiplantae</taxon>
        <taxon>Streptophyta</taxon>
        <taxon>Embryophyta</taxon>
        <taxon>Tracheophyta</taxon>
        <taxon>Spermatophyta</taxon>
        <taxon>Magnoliopsida</taxon>
        <taxon>Ranunculales</taxon>
        <taxon>Circaeasteraceae</taxon>
        <taxon>Kingdonia</taxon>
    </lineage>
</organism>
<gene>
    <name evidence="11" type="ORF">GIB67_025338</name>
</gene>
<feature type="domain" description="Casparian strip membrane protein" evidence="10">
    <location>
        <begin position="70"/>
        <end position="172"/>
    </location>
</feature>
<sequence>MYSQQQQQHSFSSSSPLFFSPSPNISKERVSETTMNGGHKTTPDDVEMTTMTKTEESGGMSGPLVRKHRRKSDIVQLFLRLVCLFSLGIAIAVMTTAEQKGNLQIYGFNLPIYSKWSFANSFEYLVGMAAAAAAHSLLQLIISGTKLLKKSHVVPSRKHAWLVFAGDQVITHFALGI</sequence>
<dbReference type="OrthoDB" id="1918787at2759"/>
<keyword evidence="7 8" id="KW-0472">Membrane</keyword>
<evidence type="ECO:0000256" key="3">
    <source>
        <dbReference type="ARBA" id="ARBA00011489"/>
    </source>
</evidence>
<feature type="region of interest" description="Disordered" evidence="9">
    <location>
        <begin position="1"/>
        <end position="23"/>
    </location>
</feature>
<evidence type="ECO:0000256" key="9">
    <source>
        <dbReference type="SAM" id="MobiDB-lite"/>
    </source>
</evidence>
<dbReference type="InterPro" id="IPR006702">
    <property type="entry name" value="CASP_dom"/>
</dbReference>
<dbReference type="Proteomes" id="UP000541444">
    <property type="component" value="Unassembled WGS sequence"/>
</dbReference>
<dbReference type="Pfam" id="PF04535">
    <property type="entry name" value="CASP_dom"/>
    <property type="match status" value="1"/>
</dbReference>
<comment type="caution">
    <text evidence="8">Lacks conserved residue(s) required for the propagation of feature annotation.</text>
</comment>
<evidence type="ECO:0000313" key="12">
    <source>
        <dbReference type="Proteomes" id="UP000541444"/>
    </source>
</evidence>
<dbReference type="PANTHER" id="PTHR33573">
    <property type="entry name" value="CASP-LIKE PROTEIN 4A4"/>
    <property type="match status" value="1"/>
</dbReference>
<evidence type="ECO:0000256" key="8">
    <source>
        <dbReference type="RuleBase" id="RU361233"/>
    </source>
</evidence>
<name>A0A7J7NC09_9MAGN</name>
<reference evidence="11 12" key="1">
    <citation type="journal article" date="2020" name="IScience">
        <title>Genome Sequencing of the Endangered Kingdonia uniflora (Circaeasteraceae, Ranunculales) Reveals Potential Mechanisms of Evolutionary Specialization.</title>
        <authorList>
            <person name="Sun Y."/>
            <person name="Deng T."/>
            <person name="Zhang A."/>
            <person name="Moore M.J."/>
            <person name="Landis J.B."/>
            <person name="Lin N."/>
            <person name="Zhang H."/>
            <person name="Zhang X."/>
            <person name="Huang J."/>
            <person name="Zhang X."/>
            <person name="Sun H."/>
            <person name="Wang H."/>
        </authorList>
    </citation>
    <scope>NUCLEOTIDE SEQUENCE [LARGE SCALE GENOMIC DNA]</scope>
    <source>
        <strain evidence="11">TB1705</strain>
        <tissue evidence="11">Leaf</tissue>
    </source>
</reference>
<keyword evidence="4 8" id="KW-1003">Cell membrane</keyword>
<dbReference type="GO" id="GO:0005886">
    <property type="term" value="C:plasma membrane"/>
    <property type="evidence" value="ECO:0007669"/>
    <property type="project" value="UniProtKB-SubCell"/>
</dbReference>
<proteinExistence type="inferred from homology"/>
<keyword evidence="6 8" id="KW-1133">Transmembrane helix</keyword>
<evidence type="ECO:0000259" key="10">
    <source>
        <dbReference type="Pfam" id="PF04535"/>
    </source>
</evidence>
<comment type="similarity">
    <text evidence="2 8">Belongs to the Casparian strip membrane proteins (CASP) family.</text>
</comment>
<evidence type="ECO:0000256" key="5">
    <source>
        <dbReference type="ARBA" id="ARBA00022692"/>
    </source>
</evidence>
<keyword evidence="5 8" id="KW-0812">Transmembrane</keyword>